<dbReference type="PANTHER" id="PTHR36438">
    <property type="entry name" value="IRON-SULFUR CLUSTER REPAIR PROTEIN YTFE"/>
    <property type="match status" value="1"/>
</dbReference>
<dbReference type="RefSeq" id="WP_119351748.1">
    <property type="nucleotide sequence ID" value="NZ_JBFHKJ010000087.1"/>
</dbReference>
<evidence type="ECO:0000259" key="5">
    <source>
        <dbReference type="Pfam" id="PF01814"/>
    </source>
</evidence>
<keyword evidence="2" id="KW-0963">Cytoplasm</keyword>
<feature type="domain" description="Hemerythrin-like" evidence="5">
    <location>
        <begin position="81"/>
        <end position="232"/>
    </location>
</feature>
<evidence type="ECO:0000256" key="1">
    <source>
        <dbReference type="ARBA" id="ARBA00004496"/>
    </source>
</evidence>
<dbReference type="OrthoDB" id="9797132at2"/>
<dbReference type="AlphaFoldDB" id="A0A399CVT1"/>
<gene>
    <name evidence="6" type="primary">ric</name>
    <name evidence="6" type="ORF">D1164_20370</name>
</gene>
<dbReference type="Pfam" id="PF04405">
    <property type="entry name" value="ScdA_N"/>
    <property type="match status" value="1"/>
</dbReference>
<keyword evidence="4" id="KW-0408">Iron</keyword>
<evidence type="ECO:0000313" key="7">
    <source>
        <dbReference type="Proteomes" id="UP000266441"/>
    </source>
</evidence>
<sequence length="239" mass="27298">MKITSDTPVGEIVKTNFKAATTFQANKIDYCCGGNQSVSEACAKAGVEMESLIDQLEHVLRESDPDTEYINNLDLGVLADYIVNRHHSYVQKNIPFLKQNLDKIAEVHGANHPELVEVRDEFYQSAGELTMHMQKEELLLFPYVKQMEQAKKENKDLPSPPFGTVANPISAMMAEHENEGERYERISKLTNNYQIPEDGCTTYEVTLKQLADFEKDLHRHIHLENNILFPKAKILEENF</sequence>
<protein>
    <submittedName>
        <fullName evidence="6">Iron-sulfur cluster repair di-iron protein</fullName>
    </submittedName>
</protein>
<name>A0A399CVT1_9BACT</name>
<dbReference type="InterPro" id="IPR038062">
    <property type="entry name" value="ScdA-like_N_sf"/>
</dbReference>
<dbReference type="Gene3D" id="1.10.3910.10">
    <property type="entry name" value="SP0561-like"/>
    <property type="match status" value="1"/>
</dbReference>
<dbReference type="PANTHER" id="PTHR36438:SF1">
    <property type="entry name" value="IRON-SULFUR CLUSTER REPAIR PROTEIN YTFE"/>
    <property type="match status" value="1"/>
</dbReference>
<comment type="subcellular location">
    <subcellularLocation>
        <location evidence="1">Cytoplasm</location>
    </subcellularLocation>
</comment>
<dbReference type="Gene3D" id="1.20.120.520">
    <property type="entry name" value="nmb1532 protein domain like"/>
    <property type="match status" value="1"/>
</dbReference>
<reference evidence="6 7" key="1">
    <citation type="journal article" date="2015" name="Int. J. Syst. Evol. Microbiol.">
        <title>Mariniphaga sediminis sp. nov., isolated from coastal sediment.</title>
        <authorList>
            <person name="Wang F.Q."/>
            <person name="Shen Q.Y."/>
            <person name="Chen G.J."/>
            <person name="Du Z.J."/>
        </authorList>
    </citation>
    <scope>NUCLEOTIDE SEQUENCE [LARGE SCALE GENOMIC DNA]</scope>
    <source>
        <strain evidence="6 7">SY21</strain>
    </source>
</reference>
<evidence type="ECO:0000256" key="3">
    <source>
        <dbReference type="ARBA" id="ARBA00022723"/>
    </source>
</evidence>
<keyword evidence="3" id="KW-0479">Metal-binding</keyword>
<organism evidence="6 7">
    <name type="scientific">Mariniphaga sediminis</name>
    <dbReference type="NCBI Taxonomy" id="1628158"/>
    <lineage>
        <taxon>Bacteria</taxon>
        <taxon>Pseudomonadati</taxon>
        <taxon>Bacteroidota</taxon>
        <taxon>Bacteroidia</taxon>
        <taxon>Marinilabiliales</taxon>
        <taxon>Prolixibacteraceae</taxon>
        <taxon>Mariniphaga</taxon>
    </lineage>
</organism>
<dbReference type="EMBL" id="QWET01000022">
    <property type="protein sequence ID" value="RIH63343.1"/>
    <property type="molecule type" value="Genomic_DNA"/>
</dbReference>
<dbReference type="Proteomes" id="UP000266441">
    <property type="component" value="Unassembled WGS sequence"/>
</dbReference>
<evidence type="ECO:0000256" key="2">
    <source>
        <dbReference type="ARBA" id="ARBA00022490"/>
    </source>
</evidence>
<dbReference type="GO" id="GO:0046872">
    <property type="term" value="F:metal ion binding"/>
    <property type="evidence" value="ECO:0007669"/>
    <property type="project" value="UniProtKB-KW"/>
</dbReference>
<keyword evidence="7" id="KW-1185">Reference proteome</keyword>
<dbReference type="GO" id="GO:0005737">
    <property type="term" value="C:cytoplasm"/>
    <property type="evidence" value="ECO:0007669"/>
    <property type="project" value="UniProtKB-SubCell"/>
</dbReference>
<dbReference type="InterPro" id="IPR019903">
    <property type="entry name" value="RIC_family"/>
</dbReference>
<dbReference type="NCBIfam" id="TIGR03652">
    <property type="entry name" value="FeS_repair_RIC"/>
    <property type="match status" value="1"/>
</dbReference>
<evidence type="ECO:0000256" key="4">
    <source>
        <dbReference type="ARBA" id="ARBA00023004"/>
    </source>
</evidence>
<dbReference type="Pfam" id="PF01814">
    <property type="entry name" value="Hemerythrin"/>
    <property type="match status" value="1"/>
</dbReference>
<accession>A0A399CVT1</accession>
<evidence type="ECO:0000313" key="6">
    <source>
        <dbReference type="EMBL" id="RIH63343.1"/>
    </source>
</evidence>
<comment type="caution">
    <text evidence="6">The sequence shown here is derived from an EMBL/GenBank/DDBJ whole genome shotgun (WGS) entry which is preliminary data.</text>
</comment>
<proteinExistence type="predicted"/>
<dbReference type="InterPro" id="IPR012312">
    <property type="entry name" value="Hemerythrin-like"/>
</dbReference>